<protein>
    <recommendedName>
        <fullName evidence="5">Urease accessory protein UreE</fullName>
    </recommendedName>
</protein>
<dbReference type="Gene3D" id="3.30.70.790">
    <property type="entry name" value="UreE, C-terminal domain"/>
    <property type="match status" value="1"/>
</dbReference>
<proteinExistence type="inferred from homology"/>
<comment type="caution">
    <text evidence="7">The sequence shown here is derived from an EMBL/GenBank/DDBJ whole genome shotgun (WGS) entry which is preliminary data.</text>
</comment>
<dbReference type="GO" id="GO:0005737">
    <property type="term" value="C:cytoplasm"/>
    <property type="evidence" value="ECO:0007669"/>
    <property type="project" value="UniProtKB-SubCell"/>
</dbReference>
<evidence type="ECO:0000256" key="2">
    <source>
        <dbReference type="ARBA" id="ARBA00022490"/>
    </source>
</evidence>
<dbReference type="InterPro" id="IPR007864">
    <property type="entry name" value="UreE_C_dom"/>
</dbReference>
<dbReference type="RefSeq" id="WP_141166464.1">
    <property type="nucleotide sequence ID" value="NZ_VHLH01000012.1"/>
</dbReference>
<evidence type="ECO:0000256" key="4">
    <source>
        <dbReference type="ARBA" id="ARBA00023186"/>
    </source>
</evidence>
<reference evidence="7 8" key="1">
    <citation type="submission" date="2019-06" db="EMBL/GenBank/DDBJ databases">
        <authorList>
            <person name="Li M."/>
        </authorList>
    </citation>
    <scope>NUCLEOTIDE SEQUENCE [LARGE SCALE GENOMIC DNA]</scope>
    <source>
        <strain evidence="7 8">BGMRC6574</strain>
    </source>
</reference>
<dbReference type="Pfam" id="PF02814">
    <property type="entry name" value="UreE_N"/>
    <property type="match status" value="1"/>
</dbReference>
<dbReference type="SUPFAM" id="SSF69287">
    <property type="entry name" value="Urease metallochaperone UreE, N-terminal domain"/>
    <property type="match status" value="1"/>
</dbReference>
<dbReference type="Pfam" id="PF05194">
    <property type="entry name" value="UreE_C"/>
    <property type="match status" value="1"/>
</dbReference>
<keyword evidence="8" id="KW-1185">Reference proteome</keyword>
<evidence type="ECO:0000256" key="3">
    <source>
        <dbReference type="ARBA" id="ARBA00022596"/>
    </source>
</evidence>
<comment type="function">
    <text evidence="5">Involved in urease metallocenter assembly. Binds nickel. Probably functions as a nickel donor during metallocenter assembly.</text>
</comment>
<dbReference type="GO" id="GO:0016151">
    <property type="term" value="F:nickel cation binding"/>
    <property type="evidence" value="ECO:0007669"/>
    <property type="project" value="UniProtKB-UniRule"/>
</dbReference>
<evidence type="ECO:0000313" key="7">
    <source>
        <dbReference type="EMBL" id="TPW29289.1"/>
    </source>
</evidence>
<keyword evidence="3 5" id="KW-0533">Nickel</keyword>
<dbReference type="PIRSF" id="PIRSF036402">
    <property type="entry name" value="Ureas_acces_UreE"/>
    <property type="match status" value="1"/>
</dbReference>
<evidence type="ECO:0000259" key="6">
    <source>
        <dbReference type="SMART" id="SM00988"/>
    </source>
</evidence>
<dbReference type="GO" id="GO:0065003">
    <property type="term" value="P:protein-containing complex assembly"/>
    <property type="evidence" value="ECO:0007669"/>
    <property type="project" value="InterPro"/>
</dbReference>
<keyword evidence="4 5" id="KW-0143">Chaperone</keyword>
<feature type="domain" description="UreE urease accessory N-terminal" evidence="6">
    <location>
        <begin position="3"/>
        <end position="68"/>
    </location>
</feature>
<name>A0A506U9N2_9HYPH</name>
<dbReference type="CDD" id="cd00571">
    <property type="entry name" value="UreE"/>
    <property type="match status" value="1"/>
</dbReference>
<comment type="similarity">
    <text evidence="5">Belongs to the UreE family.</text>
</comment>
<accession>A0A506U9N2</accession>
<dbReference type="AlphaFoldDB" id="A0A506U9N2"/>
<dbReference type="HAMAP" id="MF_00822">
    <property type="entry name" value="UreE"/>
    <property type="match status" value="1"/>
</dbReference>
<dbReference type="InterPro" id="IPR036118">
    <property type="entry name" value="UreE_N_sf"/>
</dbReference>
<dbReference type="OrthoDB" id="9802215at2"/>
<dbReference type="GO" id="GO:0006457">
    <property type="term" value="P:protein folding"/>
    <property type="evidence" value="ECO:0007669"/>
    <property type="project" value="InterPro"/>
</dbReference>
<evidence type="ECO:0000256" key="1">
    <source>
        <dbReference type="ARBA" id="ARBA00004496"/>
    </source>
</evidence>
<evidence type="ECO:0000313" key="8">
    <source>
        <dbReference type="Proteomes" id="UP000320314"/>
    </source>
</evidence>
<dbReference type="InterPro" id="IPR004029">
    <property type="entry name" value="UreE_N"/>
</dbReference>
<keyword evidence="2 5" id="KW-0963">Cytoplasm</keyword>
<dbReference type="SMART" id="SM00988">
    <property type="entry name" value="UreE_N"/>
    <property type="match status" value="1"/>
</dbReference>
<dbReference type="Proteomes" id="UP000320314">
    <property type="component" value="Unassembled WGS sequence"/>
</dbReference>
<dbReference type="EMBL" id="VHLH01000012">
    <property type="protein sequence ID" value="TPW29289.1"/>
    <property type="molecule type" value="Genomic_DNA"/>
</dbReference>
<dbReference type="GO" id="GO:0019627">
    <property type="term" value="P:urea metabolic process"/>
    <property type="evidence" value="ECO:0007669"/>
    <property type="project" value="InterPro"/>
</dbReference>
<organism evidence="7 8">
    <name type="scientific">Pararhizobium mangrovi</name>
    <dbReference type="NCBI Taxonomy" id="2590452"/>
    <lineage>
        <taxon>Bacteria</taxon>
        <taxon>Pseudomonadati</taxon>
        <taxon>Pseudomonadota</taxon>
        <taxon>Alphaproteobacteria</taxon>
        <taxon>Hyphomicrobiales</taxon>
        <taxon>Rhizobiaceae</taxon>
        <taxon>Rhizobium/Agrobacterium group</taxon>
        <taxon>Pararhizobium</taxon>
    </lineage>
</organism>
<sequence>MRKAISYRRSDDRECPAPAATVTLDSHARHLRRRRLVLDDGNAMMVDLAEAVALADGDTLVLDDGSEVCVRAASQALYVVAGRSAAHLAELAWHIGNRHLPAEIGESRIFIERDHVVRAMLEGLGATVEEAHEAFTPVRGAYHHSHYGAHDSHHTDHAAGD</sequence>
<dbReference type="GO" id="GO:0051082">
    <property type="term" value="F:unfolded protein binding"/>
    <property type="evidence" value="ECO:0007669"/>
    <property type="project" value="UniProtKB-UniRule"/>
</dbReference>
<dbReference type="SUPFAM" id="SSF69737">
    <property type="entry name" value="Urease metallochaperone UreE, C-terminal domain"/>
    <property type="match status" value="1"/>
</dbReference>
<dbReference type="Gene3D" id="2.60.260.20">
    <property type="entry name" value="Urease metallochaperone UreE, N-terminal domain"/>
    <property type="match status" value="1"/>
</dbReference>
<evidence type="ECO:0000256" key="5">
    <source>
        <dbReference type="HAMAP-Rule" id="MF_00822"/>
    </source>
</evidence>
<comment type="subcellular location">
    <subcellularLocation>
        <location evidence="1 5">Cytoplasm</location>
    </subcellularLocation>
</comment>
<gene>
    <name evidence="5" type="primary">ureE</name>
    <name evidence="7" type="ORF">FJU11_07720</name>
</gene>
<dbReference type="InterPro" id="IPR012406">
    <property type="entry name" value="UreE"/>
</dbReference>